<dbReference type="SUPFAM" id="SSF53383">
    <property type="entry name" value="PLP-dependent transferases"/>
    <property type="match status" value="1"/>
</dbReference>
<feature type="domain" description="Aminotransferase class I/classII large" evidence="1">
    <location>
        <begin position="10"/>
        <end position="184"/>
    </location>
</feature>
<accession>A0A914PA87</accession>
<evidence type="ECO:0000259" key="1">
    <source>
        <dbReference type="Pfam" id="PF00155"/>
    </source>
</evidence>
<dbReference type="AlphaFoldDB" id="A0A914PA87"/>
<dbReference type="Proteomes" id="UP000887578">
    <property type="component" value="Unplaced"/>
</dbReference>
<reference evidence="3" key="1">
    <citation type="submission" date="2022-11" db="UniProtKB">
        <authorList>
            <consortium name="WormBaseParasite"/>
        </authorList>
    </citation>
    <scope>IDENTIFICATION</scope>
</reference>
<dbReference type="GO" id="GO:0047536">
    <property type="term" value="F:2-aminoadipate transaminase activity"/>
    <property type="evidence" value="ECO:0007669"/>
    <property type="project" value="TreeGrafter"/>
</dbReference>
<dbReference type="InterPro" id="IPR004839">
    <property type="entry name" value="Aminotransferase_I/II_large"/>
</dbReference>
<name>A0A914PA87_9BILA</name>
<dbReference type="Pfam" id="PF00155">
    <property type="entry name" value="Aminotran_1_2"/>
    <property type="match status" value="1"/>
</dbReference>
<dbReference type="InterPro" id="IPR015424">
    <property type="entry name" value="PyrdxlP-dep_Trfase"/>
</dbReference>
<dbReference type="PANTHER" id="PTHR42858:SF1">
    <property type="entry name" value="LD15494P"/>
    <property type="match status" value="1"/>
</dbReference>
<evidence type="ECO:0000313" key="2">
    <source>
        <dbReference type="Proteomes" id="UP000887578"/>
    </source>
</evidence>
<keyword evidence="2" id="KW-1185">Reference proteome</keyword>
<dbReference type="Gene3D" id="3.40.640.10">
    <property type="entry name" value="Type I PLP-dependent aspartate aminotransferase-like (Major domain)"/>
    <property type="match status" value="1"/>
</dbReference>
<evidence type="ECO:0000313" key="3">
    <source>
        <dbReference type="WBParaSite" id="PDA_v2.g14991.t1"/>
    </source>
</evidence>
<dbReference type="PANTHER" id="PTHR42858">
    <property type="entry name" value="AMINOTRANSFERASE"/>
    <property type="match status" value="1"/>
</dbReference>
<dbReference type="WBParaSite" id="PDA_v2.g14991.t1">
    <property type="protein sequence ID" value="PDA_v2.g14991.t1"/>
    <property type="gene ID" value="PDA_v2.g14991"/>
</dbReference>
<organism evidence="2 3">
    <name type="scientific">Panagrolaimus davidi</name>
    <dbReference type="NCBI Taxonomy" id="227884"/>
    <lineage>
        <taxon>Eukaryota</taxon>
        <taxon>Metazoa</taxon>
        <taxon>Ecdysozoa</taxon>
        <taxon>Nematoda</taxon>
        <taxon>Chromadorea</taxon>
        <taxon>Rhabditida</taxon>
        <taxon>Tylenchina</taxon>
        <taxon>Panagrolaimomorpha</taxon>
        <taxon>Panagrolaimoidea</taxon>
        <taxon>Panagrolaimidae</taxon>
        <taxon>Panagrolaimus</taxon>
    </lineage>
</organism>
<proteinExistence type="predicted"/>
<protein>
    <submittedName>
        <fullName evidence="3">Aminotransferase class I/classII domain-containing protein</fullName>
    </submittedName>
</protein>
<dbReference type="GO" id="GO:0030170">
    <property type="term" value="F:pyridoxal phosphate binding"/>
    <property type="evidence" value="ECO:0007669"/>
    <property type="project" value="InterPro"/>
</dbReference>
<dbReference type="InterPro" id="IPR015421">
    <property type="entry name" value="PyrdxlP-dep_Trfase_major"/>
</dbReference>
<sequence>MFTLIKGSSDHLVLSAGATSGFIYLLSQIFPNKTIIWAEQLSYFLAISMLKNSLAFPIRDIKIESDGIDLEDLESKRSSTYSIKECEEAKKNQKFLGALYLVPHYHNPTGTELSPEKCEKIIKLARKYSILVFCDYLYNILHYNDKVNRRLFAYDNPKDEDYGIGHVISNGTFSKLLSPGLRIG</sequence>